<dbReference type="OrthoDB" id="426718at2759"/>
<dbReference type="AlphaFoldDB" id="C1GQ25"/>
<dbReference type="PANTHER" id="PTHR37490:SF3">
    <property type="entry name" value="DUF3431 DOMAIN CONTAINING PROTEIN"/>
    <property type="match status" value="1"/>
</dbReference>
<name>C1GQ25_PARBA</name>
<dbReference type="EMBL" id="KN293992">
    <property type="protein sequence ID" value="EEH36297.2"/>
    <property type="molecule type" value="Genomic_DNA"/>
</dbReference>
<dbReference type="InterPro" id="IPR021838">
    <property type="entry name" value="DUF3431"/>
</dbReference>
<dbReference type="Proteomes" id="UP000002059">
    <property type="component" value="Partially assembled WGS sequence"/>
</dbReference>
<sequence length="366" mass="41609">MHCVALGMTRSDMKQFMGHVSLMFHLGKVFAIHVRLLLNFQCWRIRDGIPHNEDGISSLTSMIMLDFAETSNIASLQNAQKSCDAQTRSTNRTTSSRKQAIATLQSKELVVASLKGGERTWITEHLSDWHASIYVVDDANTKLTIPSNRYIIDHYDKLPDIMVFMHGERYQWHNDDPIYDAVPIIRSLRLPHVFSAGYAPLRCAWIPGCPDELYPLNPIEKGPEDRRLTEAAYASAFETMLPNTPVPSVVGAPCSSQFAVTRDQVRKRSKLAYERIRRWAMETDLPDRISGRILEYMWHIIMQMPAVYCPPAAECYCMTFGLCNLTCSRITNCEKRYILPKVVTVPNGWPEEGGGRNGWPVPGWNE</sequence>
<dbReference type="eggNOG" id="ENOG502QRU5">
    <property type="taxonomic scope" value="Eukaryota"/>
</dbReference>
<dbReference type="RefSeq" id="XP_015700415.1">
    <property type="nucleotide sequence ID" value="XM_015844080.1"/>
</dbReference>
<reference evidence="1 2" key="1">
    <citation type="journal article" date="2011" name="PLoS Genet.">
        <title>Comparative genomic analysis of human fungal pathogens causing paracoccidioidomycosis.</title>
        <authorList>
            <person name="Desjardins C.A."/>
            <person name="Champion M.D."/>
            <person name="Holder J.W."/>
            <person name="Muszewska A."/>
            <person name="Goldberg J."/>
            <person name="Bailao A.M."/>
            <person name="Brigido M.M."/>
            <person name="Ferreira M.E."/>
            <person name="Garcia A.M."/>
            <person name="Grynberg M."/>
            <person name="Gujja S."/>
            <person name="Heiman D.I."/>
            <person name="Henn M.R."/>
            <person name="Kodira C.D."/>
            <person name="Leon-Narvaez H."/>
            <person name="Longo L.V."/>
            <person name="Ma L.J."/>
            <person name="Malavazi I."/>
            <person name="Matsuo A.L."/>
            <person name="Morais F.V."/>
            <person name="Pereira M."/>
            <person name="Rodriguez-Brito S."/>
            <person name="Sakthikumar S."/>
            <person name="Salem-Izacc S.M."/>
            <person name="Sykes S.M."/>
            <person name="Teixeira M.M."/>
            <person name="Vallejo M.C."/>
            <person name="Walter M.E."/>
            <person name="Yandava C."/>
            <person name="Young S."/>
            <person name="Zeng Q."/>
            <person name="Zucker J."/>
            <person name="Felipe M.S."/>
            <person name="Goldman G.H."/>
            <person name="Haas B.J."/>
            <person name="McEwen J.G."/>
            <person name="Nino-Vega G."/>
            <person name="Puccia R."/>
            <person name="San-Blas G."/>
            <person name="Soares C.M."/>
            <person name="Birren B.W."/>
            <person name="Cuomo C.A."/>
        </authorList>
    </citation>
    <scope>NUCLEOTIDE SEQUENCE [LARGE SCALE GENOMIC DNA]</scope>
    <source>
        <strain evidence="2">ATCC MYA-826 / Pb01</strain>
    </source>
</reference>
<evidence type="ECO:0000313" key="2">
    <source>
        <dbReference type="Proteomes" id="UP000002059"/>
    </source>
</evidence>
<keyword evidence="2" id="KW-1185">Reference proteome</keyword>
<dbReference type="PANTHER" id="PTHR37490">
    <property type="entry name" value="EXPRESSED PROTEIN"/>
    <property type="match status" value="1"/>
</dbReference>
<dbReference type="GeneID" id="9101304"/>
<gene>
    <name evidence="1" type="ORF">PAAG_00620</name>
</gene>
<dbReference type="HOGENOM" id="CLU_031559_3_1_1"/>
<dbReference type="KEGG" id="pbl:PAAG_00620"/>
<dbReference type="Pfam" id="PF11913">
    <property type="entry name" value="DUF3431"/>
    <property type="match status" value="1"/>
</dbReference>
<proteinExistence type="predicted"/>
<dbReference type="OMA" id="GRYQWHV"/>
<organism evidence="1 2">
    <name type="scientific">Paracoccidioides lutzii (strain ATCC MYA-826 / Pb01)</name>
    <name type="common">Paracoccidioides brasiliensis</name>
    <dbReference type="NCBI Taxonomy" id="502779"/>
    <lineage>
        <taxon>Eukaryota</taxon>
        <taxon>Fungi</taxon>
        <taxon>Dikarya</taxon>
        <taxon>Ascomycota</taxon>
        <taxon>Pezizomycotina</taxon>
        <taxon>Eurotiomycetes</taxon>
        <taxon>Eurotiomycetidae</taxon>
        <taxon>Onygenales</taxon>
        <taxon>Ajellomycetaceae</taxon>
        <taxon>Paracoccidioides</taxon>
    </lineage>
</organism>
<dbReference type="VEuPathDB" id="FungiDB:PAAG_00620"/>
<protein>
    <submittedName>
        <fullName evidence="1">Uncharacterized protein</fullName>
    </submittedName>
</protein>
<accession>C1GQ25</accession>
<evidence type="ECO:0000313" key="1">
    <source>
        <dbReference type="EMBL" id="EEH36297.2"/>
    </source>
</evidence>